<name>A0A8J5INI6_9STRA</name>
<feature type="compositionally biased region" description="Polar residues" evidence="1">
    <location>
        <begin position="606"/>
        <end position="617"/>
    </location>
</feature>
<dbReference type="InterPro" id="IPR052355">
    <property type="entry name" value="CENP-V-like"/>
</dbReference>
<evidence type="ECO:0000259" key="3">
    <source>
        <dbReference type="PROSITE" id="PS50076"/>
    </source>
</evidence>
<sequence>MASSDCLDAWDDCFNFFKGKSPYHTTRHTKLSHFSRNQRVGWKLMGALGIFTCSVFFQSLCLAWEGYFGDGREKTPPLMLFGPMSALYSVIAMWIAAVHLYQPTFNGPRILLHYRRPSACSWEILDWVFFEGSTTSTVVSFVFFWVVTLPYSDISLPGLHLFGAVAQLMIVSVDFYFTAPLFKANHVFLVLMWPVFWIFVQYLWVISGHQPSNDLFNFHSTASPVATLMLFLGTAVVFYILLWYSRHLQRVSDKSAETAADTGGMDSDESSSILTPTGCENPSTAPFELVIENSTNNRSLFDSKSFRESAVDLHKPQPSFQAPEARDWDRSGPCVCVWLSTMVNGMVREVDRAIGALSTLVLGVGLLVLREFYRSVRDNQGKWERCDLDGGGKDVYYQCVGRLDSTGRKKYGMPKLPLFQHRGSCDCGSLRFMILAPKRVEAFDDSNTFSCKKGRFPFLIIPTSCFEMMESSDVSLYESQATSCQHVFCAKCGIHIFQFDHTQSDCVAVNVYCVEEENFEDMKIIFIPRGSRPLFGRANRLPLSSEQPYRRPLQSQGFDTVREDSEESTIEFQKQLMMWARMDNHEKYREPPSDDTQSSTSSTSQNGRFSFASSEDTTTVTKDQLEFYLKRHLDDPPQQEFRVKHLQPNYYDVLGVERSASTDDIKAAYRKLVLEHHPDRYHAKTRGSARRNDGKDAEILRINAAYDLLSDNTARVKYDIEMFGISAAPNHHDRVVVGADNYKPMSSEDVHEMFGGLNEYERFTTAQYHRQRSHVAPAAIGRRATNLAERKKFRAAKSKLPTQGTTLMWLAFPVALMALWGVNLSNIRNQSKKR</sequence>
<dbReference type="AlphaFoldDB" id="A0A8J5INI6"/>
<feature type="transmembrane region" description="Helical" evidence="2">
    <location>
        <begin position="225"/>
        <end position="244"/>
    </location>
</feature>
<dbReference type="PROSITE" id="PS51891">
    <property type="entry name" value="CENP_V_GFA"/>
    <property type="match status" value="1"/>
</dbReference>
<feature type="transmembrane region" description="Helical" evidence="2">
    <location>
        <begin position="186"/>
        <end position="205"/>
    </location>
</feature>
<feature type="transmembrane region" description="Helical" evidence="2">
    <location>
        <begin position="80"/>
        <end position="101"/>
    </location>
</feature>
<keyword evidence="2" id="KW-0472">Membrane</keyword>
<feature type="region of interest" description="Disordered" evidence="1">
    <location>
        <begin position="587"/>
        <end position="617"/>
    </location>
</feature>
<keyword evidence="2" id="KW-0812">Transmembrane</keyword>
<accession>A0A8J5INI6</accession>
<evidence type="ECO:0000256" key="2">
    <source>
        <dbReference type="SAM" id="Phobius"/>
    </source>
</evidence>
<proteinExistence type="predicted"/>
<feature type="region of interest" description="Disordered" evidence="1">
    <location>
        <begin position="546"/>
        <end position="565"/>
    </location>
</feature>
<keyword evidence="6" id="KW-1185">Reference proteome</keyword>
<dbReference type="Proteomes" id="UP000709295">
    <property type="component" value="Unassembled WGS sequence"/>
</dbReference>
<feature type="transmembrane region" description="Helical" evidence="2">
    <location>
        <begin position="807"/>
        <end position="827"/>
    </location>
</feature>
<gene>
    <name evidence="5" type="ORF">JG688_00008418</name>
</gene>
<evidence type="ECO:0000256" key="1">
    <source>
        <dbReference type="SAM" id="MobiDB-lite"/>
    </source>
</evidence>
<comment type="caution">
    <text evidence="5">The sequence shown here is derived from an EMBL/GenBank/DDBJ whole genome shotgun (WGS) entry which is preliminary data.</text>
</comment>
<dbReference type="PANTHER" id="PTHR28620:SF1">
    <property type="entry name" value="CENP-V_GFA DOMAIN-CONTAINING PROTEIN"/>
    <property type="match status" value="1"/>
</dbReference>
<dbReference type="InterPro" id="IPR001623">
    <property type="entry name" value="DnaJ_domain"/>
</dbReference>
<feature type="domain" description="CENP-V/GFA" evidence="4">
    <location>
        <begin position="421"/>
        <end position="550"/>
    </location>
</feature>
<evidence type="ECO:0000313" key="6">
    <source>
        <dbReference type="Proteomes" id="UP000709295"/>
    </source>
</evidence>
<keyword evidence="2" id="KW-1133">Transmembrane helix</keyword>
<dbReference type="PANTHER" id="PTHR28620">
    <property type="entry name" value="CENTROMERE PROTEIN V"/>
    <property type="match status" value="1"/>
</dbReference>
<evidence type="ECO:0000259" key="4">
    <source>
        <dbReference type="PROSITE" id="PS51891"/>
    </source>
</evidence>
<dbReference type="Pfam" id="PF00226">
    <property type="entry name" value="DnaJ"/>
    <property type="match status" value="1"/>
</dbReference>
<feature type="transmembrane region" description="Helical" evidence="2">
    <location>
        <begin position="122"/>
        <end position="147"/>
    </location>
</feature>
<feature type="domain" description="J" evidence="3">
    <location>
        <begin position="649"/>
        <end position="722"/>
    </location>
</feature>
<feature type="compositionally biased region" description="Low complexity" evidence="1">
    <location>
        <begin position="594"/>
        <end position="605"/>
    </location>
</feature>
<feature type="transmembrane region" description="Helical" evidence="2">
    <location>
        <begin position="353"/>
        <end position="373"/>
    </location>
</feature>
<feature type="transmembrane region" description="Helical" evidence="2">
    <location>
        <begin position="40"/>
        <end position="60"/>
    </location>
</feature>
<dbReference type="GO" id="GO:0016846">
    <property type="term" value="F:carbon-sulfur lyase activity"/>
    <property type="evidence" value="ECO:0007669"/>
    <property type="project" value="InterPro"/>
</dbReference>
<evidence type="ECO:0000313" key="5">
    <source>
        <dbReference type="EMBL" id="KAG6962836.1"/>
    </source>
</evidence>
<dbReference type="EMBL" id="JAENGY010000442">
    <property type="protein sequence ID" value="KAG6962836.1"/>
    <property type="molecule type" value="Genomic_DNA"/>
</dbReference>
<dbReference type="InterPro" id="IPR006913">
    <property type="entry name" value="CENP-V/GFA"/>
</dbReference>
<reference evidence="5" key="1">
    <citation type="submission" date="2021-01" db="EMBL/GenBank/DDBJ databases">
        <title>Phytophthora aleatoria, a newly-described species from Pinus radiata is distinct from Phytophthora cactorum isolates based on comparative genomics.</title>
        <authorList>
            <person name="Mcdougal R."/>
            <person name="Panda P."/>
            <person name="Williams N."/>
            <person name="Studholme D.J."/>
        </authorList>
    </citation>
    <scope>NUCLEOTIDE SEQUENCE</scope>
    <source>
        <strain evidence="5">NZFS 4037</strain>
    </source>
</reference>
<protein>
    <recommendedName>
        <fullName evidence="7">J domain-containing protein</fullName>
    </recommendedName>
</protein>
<dbReference type="SMART" id="SM00271">
    <property type="entry name" value="DnaJ"/>
    <property type="match status" value="1"/>
</dbReference>
<dbReference type="CDD" id="cd06257">
    <property type="entry name" value="DnaJ"/>
    <property type="match status" value="1"/>
</dbReference>
<dbReference type="PROSITE" id="PS50076">
    <property type="entry name" value="DNAJ_2"/>
    <property type="match status" value="1"/>
</dbReference>
<feature type="compositionally biased region" description="Polar residues" evidence="1">
    <location>
        <begin position="546"/>
        <end position="558"/>
    </location>
</feature>
<feature type="transmembrane region" description="Helical" evidence="2">
    <location>
        <begin position="159"/>
        <end position="179"/>
    </location>
</feature>
<organism evidence="5 6">
    <name type="scientific">Phytophthora aleatoria</name>
    <dbReference type="NCBI Taxonomy" id="2496075"/>
    <lineage>
        <taxon>Eukaryota</taxon>
        <taxon>Sar</taxon>
        <taxon>Stramenopiles</taxon>
        <taxon>Oomycota</taxon>
        <taxon>Peronosporomycetes</taxon>
        <taxon>Peronosporales</taxon>
        <taxon>Peronosporaceae</taxon>
        <taxon>Phytophthora</taxon>
    </lineage>
</organism>
<evidence type="ECO:0008006" key="7">
    <source>
        <dbReference type="Google" id="ProtNLM"/>
    </source>
</evidence>